<dbReference type="AlphaFoldDB" id="A0A1D6FDT1"/>
<dbReference type="InParanoid" id="A0A1D6FDT1"/>
<proteinExistence type="predicted"/>
<evidence type="ECO:0000313" key="1">
    <source>
        <dbReference type="EMBL" id="AQK90130.1"/>
    </source>
</evidence>
<dbReference type="STRING" id="4577.A0A1D6FDT1"/>
<dbReference type="PANTHER" id="PTHR34543">
    <property type="entry name" value="PROTEIN ABA DEFICIENT 4, CHLOROPLASTIC"/>
    <property type="match status" value="1"/>
</dbReference>
<dbReference type="ExpressionAtlas" id="A0A1D6FDT1">
    <property type="expression patterns" value="baseline and differential"/>
</dbReference>
<gene>
    <name evidence="1" type="ORF">ZEAMMB73_Zm00001d008530</name>
</gene>
<dbReference type="PANTHER" id="PTHR34543:SF1">
    <property type="entry name" value="PROTEIN ABA DEFICIENT 4, CHLOROPLASTIC"/>
    <property type="match status" value="1"/>
</dbReference>
<reference evidence="1" key="1">
    <citation type="submission" date="2015-12" db="EMBL/GenBank/DDBJ databases">
        <title>Update maize B73 reference genome by single molecule sequencing technologies.</title>
        <authorList>
            <consortium name="Maize Genome Sequencing Project"/>
            <person name="Ware D."/>
        </authorList>
    </citation>
    <scope>NUCLEOTIDE SEQUENCE</scope>
    <source>
        <tissue evidence="1">Seedling</tissue>
    </source>
</reference>
<dbReference type="Pfam" id="PF14108">
    <property type="entry name" value="ABA4-like"/>
    <property type="match status" value="1"/>
</dbReference>
<sequence>MAPCASPSALALSASTRLVDLLCLGLRLTALLQVSSFPLTLRPRPRPEARVPRAPGGAQLRPATACSWPRPLLPELAPAFPRAGARSAGRPQPLFRPRAISPAETETELFASGDNKQTVMTTSQIASCAFTVGTVAVLPFYTLMVVAPNADITKRTVESSAPYVALGLLYAYLLYLSWTPDTLRAMFASKYWLPELPGIVRMFASEMTVASAWIHLLAVDLFAARQVYHDGLKNNIETRHSVSLCLLFCPVGILAHVVTKVLAGAAGRSH</sequence>
<organism evidence="1">
    <name type="scientific">Zea mays</name>
    <name type="common">Maize</name>
    <dbReference type="NCBI Taxonomy" id="4577"/>
    <lineage>
        <taxon>Eukaryota</taxon>
        <taxon>Viridiplantae</taxon>
        <taxon>Streptophyta</taxon>
        <taxon>Embryophyta</taxon>
        <taxon>Tracheophyta</taxon>
        <taxon>Spermatophyta</taxon>
        <taxon>Magnoliopsida</taxon>
        <taxon>Liliopsida</taxon>
        <taxon>Poales</taxon>
        <taxon>Poaceae</taxon>
        <taxon>PACMAD clade</taxon>
        <taxon>Panicoideae</taxon>
        <taxon>Andropogonodae</taxon>
        <taxon>Andropogoneae</taxon>
        <taxon>Tripsacinae</taxon>
        <taxon>Zea</taxon>
    </lineage>
</organism>
<dbReference type="OMA" id="ESAPARC"/>
<dbReference type="EMBL" id="CM000784">
    <property type="protein sequence ID" value="AQK90130.1"/>
    <property type="molecule type" value="Genomic_DNA"/>
</dbReference>
<accession>A0A1D6FDT1</accession>
<dbReference type="FunCoup" id="A0A1D6FDT1">
    <property type="interactions" value="755"/>
</dbReference>
<protein>
    <submittedName>
        <fullName evidence="1">Protein ABA DEFICIENT 4 chloroplastic</fullName>
    </submittedName>
</protein>
<name>A0A1D6FDT1_MAIZE</name>
<dbReference type="InterPro" id="IPR025461">
    <property type="entry name" value="ABA4-like"/>
</dbReference>